<dbReference type="SUPFAM" id="SSF53850">
    <property type="entry name" value="Periplasmic binding protein-like II"/>
    <property type="match status" value="1"/>
</dbReference>
<accession>A0A6J6X8W5</accession>
<evidence type="ECO:0000313" key="2">
    <source>
        <dbReference type="EMBL" id="CAB4791676.1"/>
    </source>
</evidence>
<dbReference type="Pfam" id="PF13343">
    <property type="entry name" value="SBP_bac_6"/>
    <property type="match status" value="1"/>
</dbReference>
<dbReference type="GO" id="GO:0030975">
    <property type="term" value="F:thiamine binding"/>
    <property type="evidence" value="ECO:0007669"/>
    <property type="project" value="TreeGrafter"/>
</dbReference>
<dbReference type="Gene3D" id="3.40.190.10">
    <property type="entry name" value="Periplasmic binding protein-like II"/>
    <property type="match status" value="2"/>
</dbReference>
<dbReference type="CDD" id="cd13544">
    <property type="entry name" value="PBP2_Fbp_like_1"/>
    <property type="match status" value="1"/>
</dbReference>
<organism evidence="2">
    <name type="scientific">freshwater metagenome</name>
    <dbReference type="NCBI Taxonomy" id="449393"/>
    <lineage>
        <taxon>unclassified sequences</taxon>
        <taxon>metagenomes</taxon>
        <taxon>ecological metagenomes</taxon>
    </lineage>
</organism>
<evidence type="ECO:0000256" key="1">
    <source>
        <dbReference type="ARBA" id="ARBA00022729"/>
    </source>
</evidence>
<reference evidence="2" key="1">
    <citation type="submission" date="2020-05" db="EMBL/GenBank/DDBJ databases">
        <authorList>
            <person name="Chiriac C."/>
            <person name="Salcher M."/>
            <person name="Ghai R."/>
            <person name="Kavagutti S V."/>
        </authorList>
    </citation>
    <scope>NUCLEOTIDE SEQUENCE</scope>
</reference>
<dbReference type="InterPro" id="IPR026045">
    <property type="entry name" value="Ferric-bd"/>
</dbReference>
<dbReference type="PIRSF" id="PIRSF002825">
    <property type="entry name" value="CfbpA"/>
    <property type="match status" value="1"/>
</dbReference>
<protein>
    <submittedName>
        <fullName evidence="2">Unannotated protein</fullName>
    </submittedName>
</protein>
<dbReference type="PANTHER" id="PTHR30006:SF2">
    <property type="entry name" value="ABC TRANSPORTER SUBSTRATE-BINDING PROTEIN"/>
    <property type="match status" value="1"/>
</dbReference>
<dbReference type="EMBL" id="CAFAAE010000080">
    <property type="protein sequence ID" value="CAB4791676.1"/>
    <property type="molecule type" value="Genomic_DNA"/>
</dbReference>
<name>A0A6J6X8W5_9ZZZZ</name>
<gene>
    <name evidence="2" type="ORF">UFOPK2982_00633</name>
</gene>
<dbReference type="GO" id="GO:0030288">
    <property type="term" value="C:outer membrane-bounded periplasmic space"/>
    <property type="evidence" value="ECO:0007669"/>
    <property type="project" value="TreeGrafter"/>
</dbReference>
<dbReference type="AlphaFoldDB" id="A0A6J6X8W5"/>
<dbReference type="GO" id="GO:0030976">
    <property type="term" value="F:thiamine pyrophosphate binding"/>
    <property type="evidence" value="ECO:0007669"/>
    <property type="project" value="TreeGrafter"/>
</dbReference>
<keyword evidence="1" id="KW-0732">Signal</keyword>
<sequence>MKKSKLISLGAVSALVLSLVAALAAPANAATDFKGAACALEGSVKTIGGVTYLCSRVNESLVYGEGRKLSGTLNVLCGAQELWCSTMTTAFQKKTGITTKFVRLSAGEGLTRLIASKNNPEFDIWHGGPNDTYIAGRIAGVLDTYKSPNRAMLIPAHQDADGYWTGVYTGALGFCSNTNELKRLGLRAPTSWADLLNPKLKGNIMMAHPGTSGTAYTALYTQVIRLGSENAAIDYMKLLNKNVLSYTRSGAGPTGPLGRGEIAVGLVFSHDCTAAKLLGNPVVVSFPSEGTGYEVGAVGLVKGAKNSLAAKAYIDFALSAEAQNLGPDKAQSFQVLTNSNAKANRNMVNLKKLALVKYDVEAAGTAAVALKKRFDAEVALTSSAK</sequence>
<proteinExistence type="predicted"/>
<dbReference type="GO" id="GO:0015888">
    <property type="term" value="P:thiamine transport"/>
    <property type="evidence" value="ECO:0007669"/>
    <property type="project" value="TreeGrafter"/>
</dbReference>
<dbReference type="PANTHER" id="PTHR30006">
    <property type="entry name" value="THIAMINE-BINDING PERIPLASMIC PROTEIN-RELATED"/>
    <property type="match status" value="1"/>
</dbReference>